<dbReference type="GO" id="GO:0006351">
    <property type="term" value="P:DNA-templated transcription"/>
    <property type="evidence" value="ECO:0007669"/>
    <property type="project" value="InterPro"/>
</dbReference>
<evidence type="ECO:0000256" key="1">
    <source>
        <dbReference type="ARBA" id="ARBA00004123"/>
    </source>
</evidence>
<dbReference type="RefSeq" id="XP_047847209.1">
    <property type="nucleotide sequence ID" value="XM_047991199.1"/>
</dbReference>
<organism evidence="8 9">
    <name type="scientific">Purpureocillium takamizusanense</name>
    <dbReference type="NCBI Taxonomy" id="2060973"/>
    <lineage>
        <taxon>Eukaryota</taxon>
        <taxon>Fungi</taxon>
        <taxon>Dikarya</taxon>
        <taxon>Ascomycota</taxon>
        <taxon>Pezizomycotina</taxon>
        <taxon>Sordariomycetes</taxon>
        <taxon>Hypocreomycetidae</taxon>
        <taxon>Hypocreales</taxon>
        <taxon>Ophiocordycipitaceae</taxon>
        <taxon>Purpureocillium</taxon>
    </lineage>
</organism>
<gene>
    <name evidence="8" type="ORF">JDV02_009530</name>
</gene>
<name>A0A9Q8QP21_9HYPO</name>
<evidence type="ECO:0000259" key="7">
    <source>
        <dbReference type="SMART" id="SM00906"/>
    </source>
</evidence>
<evidence type="ECO:0000256" key="4">
    <source>
        <dbReference type="ARBA" id="ARBA00023163"/>
    </source>
</evidence>
<dbReference type="GO" id="GO:0045944">
    <property type="term" value="P:positive regulation of transcription by RNA polymerase II"/>
    <property type="evidence" value="ECO:0007669"/>
    <property type="project" value="TreeGrafter"/>
</dbReference>
<dbReference type="SMART" id="SM00906">
    <property type="entry name" value="Fungal_trans"/>
    <property type="match status" value="1"/>
</dbReference>
<dbReference type="InterPro" id="IPR051711">
    <property type="entry name" value="Stress_Response_Reg"/>
</dbReference>
<feature type="compositionally biased region" description="Basic and acidic residues" evidence="6">
    <location>
        <begin position="22"/>
        <end position="43"/>
    </location>
</feature>
<keyword evidence="9" id="KW-1185">Reference proteome</keyword>
<evidence type="ECO:0000256" key="3">
    <source>
        <dbReference type="ARBA" id="ARBA00023125"/>
    </source>
</evidence>
<evidence type="ECO:0000256" key="5">
    <source>
        <dbReference type="ARBA" id="ARBA00023242"/>
    </source>
</evidence>
<protein>
    <recommendedName>
        <fullName evidence="7">Xylanolytic transcriptional activator regulatory domain-containing protein</fullName>
    </recommendedName>
</protein>
<reference evidence="8" key="1">
    <citation type="submission" date="2021-11" db="EMBL/GenBank/DDBJ databases">
        <title>Purpureocillium_takamizusanense_genome.</title>
        <authorList>
            <person name="Nguyen N.-H."/>
        </authorList>
    </citation>
    <scope>NUCLEOTIDE SEQUENCE</scope>
    <source>
        <strain evidence="8">PT3</strain>
    </source>
</reference>
<dbReference type="PANTHER" id="PTHR47540">
    <property type="entry name" value="THIAMINE REPRESSIBLE GENES REGULATORY PROTEIN THI5"/>
    <property type="match status" value="1"/>
</dbReference>
<dbReference type="EMBL" id="CP086363">
    <property type="protein sequence ID" value="UNI23728.1"/>
    <property type="molecule type" value="Genomic_DNA"/>
</dbReference>
<dbReference type="PANTHER" id="PTHR47540:SF6">
    <property type="entry name" value="ZN(II)2CYS6 TRANSCRIPTION FACTOR (EUROFUNG)"/>
    <property type="match status" value="1"/>
</dbReference>
<sequence>MNSYLQQLLTRSELPRTPVLSADERHPTEAQVERPDTEHGRDPEDAMEVAALEDDHQLHVVTVPTEQDRGQLLSPSRLKQKDLPDVRSDDGTLAETIGSATTMVFQQNPLGDNDHTFAPAFGKYWFMGPTSSWSFCRRVFAMLGKRIPDAAPDPWHGPDRGAFQLQWSPLGPSETPDVSNLPPLDYALLLFNTAKFYLGVLFLLIDESTFIQDIHSLYENPAAKARSSRSWYAQFLLILAYGKAFLVRSRSRGPPGYDYALAAMSLLPDQSGLSADPIQAIQSLVLAALYFQSVDMRVAAFHHIGQALRVCLVEGIHRHMPEHIVGMDYSRRCNTVFWVVYILEREFGALMGVPNSLPDDDITAKLPSQLHSSIDAMNMTLHVQLSGLTARIFTTVYGSGGASDGSLIPNTQSILRDLARLSQDLKDFFRTHFQGSCVVLTTRPLVMCALQMHVETSHTQTSETISLTPPVRSLLQSCVDSAQTELKMLHALADEDLLDSFLPFQLEAAFSSAFVLYLLRVISPSLLQDDAWCGNIQHVLDKMIADGSLVAPLRKAELSQLEYVMAALITPGKCDPPPPSTSGDDQSLPADVDCALSDDILNNPFWDVFVTDGVAGLLPQELMELADQLDVEYLPDSS</sequence>
<keyword evidence="2" id="KW-0805">Transcription regulation</keyword>
<dbReference type="AlphaFoldDB" id="A0A9Q8QP21"/>
<keyword evidence="3" id="KW-0238">DNA-binding</keyword>
<comment type="subcellular location">
    <subcellularLocation>
        <location evidence="1">Nucleus</location>
    </subcellularLocation>
</comment>
<proteinExistence type="predicted"/>
<feature type="compositionally biased region" description="Polar residues" evidence="6">
    <location>
        <begin position="1"/>
        <end position="10"/>
    </location>
</feature>
<feature type="region of interest" description="Disordered" evidence="6">
    <location>
        <begin position="1"/>
        <end position="43"/>
    </location>
</feature>
<dbReference type="GO" id="GO:0043565">
    <property type="term" value="F:sequence-specific DNA binding"/>
    <property type="evidence" value="ECO:0007669"/>
    <property type="project" value="TreeGrafter"/>
</dbReference>
<dbReference type="GO" id="GO:0008270">
    <property type="term" value="F:zinc ion binding"/>
    <property type="evidence" value="ECO:0007669"/>
    <property type="project" value="InterPro"/>
</dbReference>
<accession>A0A9Q8QP21</accession>
<dbReference type="GeneID" id="72071475"/>
<feature type="domain" description="Xylanolytic transcriptional activator regulatory" evidence="7">
    <location>
        <begin position="300"/>
        <end position="373"/>
    </location>
</feature>
<dbReference type="KEGG" id="ptkz:JDV02_009530"/>
<dbReference type="Pfam" id="PF04082">
    <property type="entry name" value="Fungal_trans"/>
    <property type="match status" value="1"/>
</dbReference>
<keyword evidence="4" id="KW-0804">Transcription</keyword>
<dbReference type="GO" id="GO:0005634">
    <property type="term" value="C:nucleus"/>
    <property type="evidence" value="ECO:0007669"/>
    <property type="project" value="UniProtKB-SubCell"/>
</dbReference>
<evidence type="ECO:0000256" key="2">
    <source>
        <dbReference type="ARBA" id="ARBA00023015"/>
    </source>
</evidence>
<evidence type="ECO:0000313" key="9">
    <source>
        <dbReference type="Proteomes" id="UP000829364"/>
    </source>
</evidence>
<keyword evidence="5" id="KW-0539">Nucleus</keyword>
<dbReference type="CDD" id="cd12148">
    <property type="entry name" value="fungal_TF_MHR"/>
    <property type="match status" value="1"/>
</dbReference>
<dbReference type="Proteomes" id="UP000829364">
    <property type="component" value="Chromosome 10"/>
</dbReference>
<evidence type="ECO:0000256" key="6">
    <source>
        <dbReference type="SAM" id="MobiDB-lite"/>
    </source>
</evidence>
<dbReference type="InterPro" id="IPR007219">
    <property type="entry name" value="XnlR_reg_dom"/>
</dbReference>
<dbReference type="OrthoDB" id="4924163at2759"/>
<evidence type="ECO:0000313" key="8">
    <source>
        <dbReference type="EMBL" id="UNI23728.1"/>
    </source>
</evidence>